<dbReference type="InterPro" id="IPR036397">
    <property type="entry name" value="RNaseH_sf"/>
</dbReference>
<gene>
    <name evidence="5" type="ORF">SF3_500</name>
</gene>
<evidence type="ECO:0000256" key="1">
    <source>
        <dbReference type="ARBA" id="ARBA00022722"/>
    </source>
</evidence>
<proteinExistence type="predicted"/>
<dbReference type="RefSeq" id="YP_009213177.1">
    <property type="nucleotide sequence ID" value="NC_028952.1"/>
</dbReference>
<accession>A0A0M3UK53</accession>
<dbReference type="PANTHER" id="PTHR30231">
    <property type="entry name" value="DNA POLYMERASE III SUBUNIT EPSILON"/>
    <property type="match status" value="1"/>
</dbReference>
<dbReference type="InterPro" id="IPR012337">
    <property type="entry name" value="RNaseH-like_sf"/>
</dbReference>
<keyword evidence="2" id="KW-0378">Hydrolase</keyword>
<dbReference type="GeneID" id="26639395"/>
<dbReference type="GO" id="GO:0008408">
    <property type="term" value="F:3'-5' exonuclease activity"/>
    <property type="evidence" value="ECO:0007669"/>
    <property type="project" value="TreeGrafter"/>
</dbReference>
<dbReference type="SUPFAM" id="SSF53098">
    <property type="entry name" value="Ribonuclease H-like"/>
    <property type="match status" value="1"/>
</dbReference>
<evidence type="ECO:0000256" key="2">
    <source>
        <dbReference type="ARBA" id="ARBA00022801"/>
    </source>
</evidence>
<evidence type="ECO:0000313" key="6">
    <source>
        <dbReference type="Proteomes" id="UP000202764"/>
    </source>
</evidence>
<dbReference type="OrthoDB" id="18657at10239"/>
<protein>
    <recommendedName>
        <fullName evidence="4">Exonuclease domain-containing protein</fullName>
    </recommendedName>
</protein>
<sequence>MTQWHLGRLCAFDLETSGVDVEADRIVTAAAYGLGGGEPVEPHDWMLDPGVEIPAGATAVHGITTDEARAKGEPAPGGIDHISDVLAEYARAGVAVVGHNVPYDFTLLDRECRRYELPTLHDRLGETPLYVIDTRVLDQHADPYRRRPSKDQGARQLVTLAQVYELPWDDEGAHGAAYDAVLAARVAYRIGTLAHMPREDWPERIRTVRRPRYGDFAELSLAELHARQIELAADQAAGLEAHFRKTDPNAVVDRAWPLRPLAESTEGAPA</sequence>
<evidence type="ECO:0000259" key="4">
    <source>
        <dbReference type="SMART" id="SM00479"/>
    </source>
</evidence>
<evidence type="ECO:0000313" key="5">
    <source>
        <dbReference type="EMBL" id="ALF00181.1"/>
    </source>
</evidence>
<dbReference type="SMART" id="SM00479">
    <property type="entry name" value="EXOIII"/>
    <property type="match status" value="1"/>
</dbReference>
<dbReference type="Gene3D" id="3.30.420.10">
    <property type="entry name" value="Ribonuclease H-like superfamily/Ribonuclease H"/>
    <property type="match status" value="1"/>
</dbReference>
<name>A0A0M3UK53_9CAUD</name>
<dbReference type="NCBIfam" id="NF005927">
    <property type="entry name" value="PRK07942.1"/>
    <property type="match status" value="1"/>
</dbReference>
<keyword evidence="3" id="KW-0269">Exonuclease</keyword>
<dbReference type="PANTHER" id="PTHR30231:SF4">
    <property type="entry name" value="PROTEIN NEN2"/>
    <property type="match status" value="1"/>
</dbReference>
<dbReference type="Proteomes" id="UP000202764">
    <property type="component" value="Segment"/>
</dbReference>
<dbReference type="CDD" id="cd06127">
    <property type="entry name" value="DEDDh"/>
    <property type="match status" value="1"/>
</dbReference>
<keyword evidence="1" id="KW-0540">Nuclease</keyword>
<feature type="domain" description="Exonuclease" evidence="4">
    <location>
        <begin position="8"/>
        <end position="196"/>
    </location>
</feature>
<dbReference type="GO" id="GO:0003676">
    <property type="term" value="F:nucleic acid binding"/>
    <property type="evidence" value="ECO:0007669"/>
    <property type="project" value="InterPro"/>
</dbReference>
<evidence type="ECO:0000256" key="3">
    <source>
        <dbReference type="ARBA" id="ARBA00022839"/>
    </source>
</evidence>
<dbReference type="KEGG" id="vg:26639395"/>
<dbReference type="Pfam" id="PF00929">
    <property type="entry name" value="RNase_T"/>
    <property type="match status" value="1"/>
</dbReference>
<keyword evidence="6" id="KW-1185">Reference proteome</keyword>
<dbReference type="EMBL" id="KT221034">
    <property type="protein sequence ID" value="ALF00181.1"/>
    <property type="molecule type" value="Genomic_DNA"/>
</dbReference>
<dbReference type="InterPro" id="IPR013520">
    <property type="entry name" value="Ribonucl_H"/>
</dbReference>
<organism evidence="5 6">
    <name type="scientific">Streptomyces phage SF3</name>
    <dbReference type="NCBI Taxonomy" id="1690818"/>
    <lineage>
        <taxon>Viruses</taxon>
        <taxon>Duplodnaviria</taxon>
        <taxon>Heunggongvirae</taxon>
        <taxon>Uroviricota</taxon>
        <taxon>Caudoviricetes</taxon>
        <taxon>Siftrevirus</taxon>
        <taxon>Siftrevirus SF3</taxon>
    </lineage>
</organism>
<reference evidence="5 6" key="1">
    <citation type="submission" date="2015-06" db="EMBL/GenBank/DDBJ databases">
        <title>Complete genomic sequence analysis of two virulent actinophages of Streptomyces flavovirens.</title>
        <authorList>
            <person name="Sharaf A."/>
            <person name="Marie E."/>
            <person name="ElBaz R."/>
            <person name="Elmaghraby I."/>
            <person name="Mercati F."/>
        </authorList>
    </citation>
    <scope>NUCLEOTIDE SEQUENCE [LARGE SCALE GENOMIC DNA]</scope>
</reference>